<proteinExistence type="predicted"/>
<gene>
    <name evidence="1" type="ORF">BVH74_13305</name>
</gene>
<keyword evidence="2" id="KW-1185">Reference proteome</keyword>
<reference evidence="1 2" key="1">
    <citation type="submission" date="2017-03" db="EMBL/GenBank/DDBJ databases">
        <title>Complete genome sequence of the novel DNRA strain Pseudomonas sp. S-6-2 isolated from Chinese polluted river sediment. Journal of Biotechnology.</title>
        <authorList>
            <person name="Li J."/>
            <person name="Xiang F."/>
            <person name="Wang L."/>
            <person name="Xi L."/>
            <person name="Liu J."/>
        </authorList>
    </citation>
    <scope>NUCLEOTIDE SEQUENCE [LARGE SCALE GENOMIC DNA]</scope>
    <source>
        <strain evidence="1 2">S-6-2</strain>
    </source>
</reference>
<evidence type="ECO:0000313" key="1">
    <source>
        <dbReference type="EMBL" id="AQZ95665.1"/>
    </source>
</evidence>
<dbReference type="InterPro" id="IPR025644">
    <property type="entry name" value="DUF4344"/>
</dbReference>
<name>A0A1V0B6W6_9GAMM</name>
<dbReference type="Pfam" id="PF14247">
    <property type="entry name" value="DUF4344"/>
    <property type="match status" value="2"/>
</dbReference>
<evidence type="ECO:0008006" key="3">
    <source>
        <dbReference type="Google" id="ProtNLM"/>
    </source>
</evidence>
<dbReference type="KEGG" id="ppha:BVH74_13305"/>
<dbReference type="EMBL" id="CP020100">
    <property type="protein sequence ID" value="AQZ95665.1"/>
    <property type="molecule type" value="Genomic_DNA"/>
</dbReference>
<organism evidence="1 2">
    <name type="scientific">Halopseudomonas phragmitis</name>
    <dbReference type="NCBI Taxonomy" id="1931241"/>
    <lineage>
        <taxon>Bacteria</taxon>
        <taxon>Pseudomonadati</taxon>
        <taxon>Pseudomonadota</taxon>
        <taxon>Gammaproteobacteria</taxon>
        <taxon>Pseudomonadales</taxon>
        <taxon>Pseudomonadaceae</taxon>
        <taxon>Halopseudomonas</taxon>
    </lineage>
</organism>
<dbReference type="Proteomes" id="UP000243488">
    <property type="component" value="Chromosome"/>
</dbReference>
<sequence>MRVWGQGLLAGLGVWSSLALAQVPAELLLADEERFISANAEFTLLHEMGHLLIHELQLPVLGREEDAADHLGLMGLFLLHGEHQREDLYLQLIDVADYWSLESSYAKERDQAIQAWDSHAMDDQRFYNIACLIYGSDPQNLDWVLEVTGLPDERSFYCDEEYRQVEHAVTWLTEHFRASSAEQGHRIQVEYGPLPVQLEGGEALLARIQASGLIEQVANRASDSFPLPRPVSLRLVTCGAPDAWYNRLQGELNLCYELIEHFRVLAAELPALRARRLQARGQ</sequence>
<dbReference type="RefSeq" id="WP_080050532.1">
    <property type="nucleotide sequence ID" value="NZ_CP020100.1"/>
</dbReference>
<dbReference type="AlphaFoldDB" id="A0A1V0B6W6"/>
<protein>
    <recommendedName>
        <fullName evidence="3">Metallopeptidase</fullName>
    </recommendedName>
</protein>
<evidence type="ECO:0000313" key="2">
    <source>
        <dbReference type="Proteomes" id="UP000243488"/>
    </source>
</evidence>
<accession>A0A1V0B6W6</accession>